<gene>
    <name evidence="1" type="ORF">EXIGLDRAFT_308521</name>
</gene>
<evidence type="ECO:0000313" key="2">
    <source>
        <dbReference type="Proteomes" id="UP000077266"/>
    </source>
</evidence>
<dbReference type="EMBL" id="KV425919">
    <property type="protein sequence ID" value="KZV98423.1"/>
    <property type="molecule type" value="Genomic_DNA"/>
</dbReference>
<organism evidence="1 2">
    <name type="scientific">Exidia glandulosa HHB12029</name>
    <dbReference type="NCBI Taxonomy" id="1314781"/>
    <lineage>
        <taxon>Eukaryota</taxon>
        <taxon>Fungi</taxon>
        <taxon>Dikarya</taxon>
        <taxon>Basidiomycota</taxon>
        <taxon>Agaricomycotina</taxon>
        <taxon>Agaricomycetes</taxon>
        <taxon>Auriculariales</taxon>
        <taxon>Exidiaceae</taxon>
        <taxon>Exidia</taxon>
    </lineage>
</organism>
<keyword evidence="2" id="KW-1185">Reference proteome</keyword>
<protein>
    <submittedName>
        <fullName evidence="1">Uncharacterized protein</fullName>
    </submittedName>
</protein>
<accession>A0A165LWF2</accession>
<evidence type="ECO:0000313" key="1">
    <source>
        <dbReference type="EMBL" id="KZV98423.1"/>
    </source>
</evidence>
<dbReference type="InParanoid" id="A0A165LWF2"/>
<sequence>MLHSRLVFFRRKFTTTSITSLLTPSETDVVHVYSSRPRRSLSRIVSQPVPVTRCAHTRHRRDSIVGAGTRTACRSARCSTFRRFCDTRSILRDRTNSARSRCEAEEVVGTTQSKQDLRHEHLIQLYRLEEFHEGTATVLLRALWQRIHANFLDQGLLS</sequence>
<name>A0A165LWF2_EXIGL</name>
<proteinExistence type="predicted"/>
<dbReference type="AlphaFoldDB" id="A0A165LWF2"/>
<reference evidence="1 2" key="1">
    <citation type="journal article" date="2016" name="Mol. Biol. Evol.">
        <title>Comparative Genomics of Early-Diverging Mushroom-Forming Fungi Provides Insights into the Origins of Lignocellulose Decay Capabilities.</title>
        <authorList>
            <person name="Nagy L.G."/>
            <person name="Riley R."/>
            <person name="Tritt A."/>
            <person name="Adam C."/>
            <person name="Daum C."/>
            <person name="Floudas D."/>
            <person name="Sun H."/>
            <person name="Yadav J.S."/>
            <person name="Pangilinan J."/>
            <person name="Larsson K.H."/>
            <person name="Matsuura K."/>
            <person name="Barry K."/>
            <person name="Labutti K."/>
            <person name="Kuo R."/>
            <person name="Ohm R.A."/>
            <person name="Bhattacharya S.S."/>
            <person name="Shirouzu T."/>
            <person name="Yoshinaga Y."/>
            <person name="Martin F.M."/>
            <person name="Grigoriev I.V."/>
            <person name="Hibbett D.S."/>
        </authorList>
    </citation>
    <scope>NUCLEOTIDE SEQUENCE [LARGE SCALE GENOMIC DNA]</scope>
    <source>
        <strain evidence="1 2">HHB12029</strain>
    </source>
</reference>
<dbReference type="Proteomes" id="UP000077266">
    <property type="component" value="Unassembled WGS sequence"/>
</dbReference>